<evidence type="ECO:0000313" key="2">
    <source>
        <dbReference type="Proteomes" id="UP000635628"/>
    </source>
</evidence>
<proteinExistence type="predicted"/>
<gene>
    <name evidence="1" type="ORF">AZO1586R_2075</name>
</gene>
<comment type="caution">
    <text evidence="1">The sequence shown here is derived from an EMBL/GenBank/DDBJ whole genome shotgun (WGS) entry which is preliminary data.</text>
</comment>
<protein>
    <submittedName>
        <fullName evidence="1">Uncharacterized protein</fullName>
    </submittedName>
</protein>
<sequence length="83" mass="9534">MSKDFFPQRSTATPTIYAYQLPNDSSRTGQLKIGDTNKTAKERIKEQIGATRSAFNIVWEESAMRKDGSSFRDYEIHKYLVNP</sequence>
<keyword evidence="2" id="KW-1185">Reference proteome</keyword>
<name>A0ACA8ZTK4_9GAMM</name>
<organism evidence="1 2">
    <name type="scientific">Bathymodiolus azoricus thioautotrophic gill symbiont</name>
    <dbReference type="NCBI Taxonomy" id="235205"/>
    <lineage>
        <taxon>Bacteria</taxon>
        <taxon>Pseudomonadati</taxon>
        <taxon>Pseudomonadota</taxon>
        <taxon>Gammaproteobacteria</taxon>
        <taxon>sulfur-oxidizing symbionts</taxon>
    </lineage>
</organism>
<accession>A0ACA8ZTK4</accession>
<dbReference type="Proteomes" id="UP000635628">
    <property type="component" value="Unassembled WGS sequence"/>
</dbReference>
<dbReference type="EMBL" id="CAESAP020000319">
    <property type="protein sequence ID" value="CAB5506379.1"/>
    <property type="molecule type" value="Genomic_DNA"/>
</dbReference>
<evidence type="ECO:0000313" key="1">
    <source>
        <dbReference type="EMBL" id="CAB5506379.1"/>
    </source>
</evidence>
<reference evidence="1" key="1">
    <citation type="submission" date="2020-05" db="EMBL/GenBank/DDBJ databases">
        <authorList>
            <person name="Petersen J."/>
            <person name="Sayavedra L."/>
        </authorList>
    </citation>
    <scope>NUCLEOTIDE SEQUENCE</scope>
    <source>
        <strain evidence="1">B azoricus SOX Menez Gwen</strain>
    </source>
</reference>